<dbReference type="Proteomes" id="UP000887159">
    <property type="component" value="Unassembled WGS sequence"/>
</dbReference>
<dbReference type="AlphaFoldDB" id="A0A8X6S0N0"/>
<sequence>MSDSKVRKGVRKRKDGRTNVHDEERSSRLSVINDDLMQAVETKIRVPRLLTAENKEKRFAISLDYLIRYEEEGDDMLSQIVTGDETWLSQYHPGIKATVYEIVAHILSRQDQSQTKAVKAQYCGNNVLG</sequence>
<dbReference type="InterPro" id="IPR036397">
    <property type="entry name" value="RNaseH_sf"/>
</dbReference>
<dbReference type="Gene3D" id="3.30.420.10">
    <property type="entry name" value="Ribonuclease H-like superfamily/Ribonuclease H"/>
    <property type="match status" value="1"/>
</dbReference>
<proteinExistence type="predicted"/>
<feature type="compositionally biased region" description="Basic and acidic residues" evidence="1">
    <location>
        <begin position="16"/>
        <end position="26"/>
    </location>
</feature>
<evidence type="ECO:0000313" key="2">
    <source>
        <dbReference type="EMBL" id="GFY04664.1"/>
    </source>
</evidence>
<dbReference type="GO" id="GO:0003676">
    <property type="term" value="F:nucleic acid binding"/>
    <property type="evidence" value="ECO:0007669"/>
    <property type="project" value="InterPro"/>
</dbReference>
<evidence type="ECO:0000256" key="1">
    <source>
        <dbReference type="SAM" id="MobiDB-lite"/>
    </source>
</evidence>
<reference evidence="2" key="1">
    <citation type="submission" date="2020-08" db="EMBL/GenBank/DDBJ databases">
        <title>Multicomponent nature underlies the extraordinary mechanical properties of spider dragline silk.</title>
        <authorList>
            <person name="Kono N."/>
            <person name="Nakamura H."/>
            <person name="Mori M."/>
            <person name="Yoshida Y."/>
            <person name="Ohtoshi R."/>
            <person name="Malay A.D."/>
            <person name="Moran D.A.P."/>
            <person name="Tomita M."/>
            <person name="Numata K."/>
            <person name="Arakawa K."/>
        </authorList>
    </citation>
    <scope>NUCLEOTIDE SEQUENCE</scope>
</reference>
<protein>
    <submittedName>
        <fullName evidence="2">Uncharacterized protein</fullName>
    </submittedName>
</protein>
<name>A0A8X6S0N0_TRICX</name>
<accession>A0A8X6S0N0</accession>
<evidence type="ECO:0000313" key="3">
    <source>
        <dbReference type="Proteomes" id="UP000887159"/>
    </source>
</evidence>
<dbReference type="EMBL" id="BMAU01021245">
    <property type="protein sequence ID" value="GFY04664.1"/>
    <property type="molecule type" value="Genomic_DNA"/>
</dbReference>
<dbReference type="PANTHER" id="PTHR46060">
    <property type="entry name" value="MARINER MOS1 TRANSPOSASE-LIKE PROTEIN"/>
    <property type="match status" value="1"/>
</dbReference>
<gene>
    <name evidence="2" type="ORF">TNCV_419201</name>
</gene>
<feature type="region of interest" description="Disordered" evidence="1">
    <location>
        <begin position="1"/>
        <end position="26"/>
    </location>
</feature>
<dbReference type="InterPro" id="IPR052709">
    <property type="entry name" value="Transposase-MT_Hybrid"/>
</dbReference>
<organism evidence="2 3">
    <name type="scientific">Trichonephila clavipes</name>
    <name type="common">Golden silk orbweaver</name>
    <name type="synonym">Nephila clavipes</name>
    <dbReference type="NCBI Taxonomy" id="2585209"/>
    <lineage>
        <taxon>Eukaryota</taxon>
        <taxon>Metazoa</taxon>
        <taxon>Ecdysozoa</taxon>
        <taxon>Arthropoda</taxon>
        <taxon>Chelicerata</taxon>
        <taxon>Arachnida</taxon>
        <taxon>Araneae</taxon>
        <taxon>Araneomorphae</taxon>
        <taxon>Entelegynae</taxon>
        <taxon>Araneoidea</taxon>
        <taxon>Nephilidae</taxon>
        <taxon>Trichonephila</taxon>
    </lineage>
</organism>
<keyword evidence="3" id="KW-1185">Reference proteome</keyword>
<dbReference type="PANTHER" id="PTHR46060:SF1">
    <property type="entry name" value="MARINER MOS1 TRANSPOSASE-LIKE PROTEIN"/>
    <property type="match status" value="1"/>
</dbReference>
<comment type="caution">
    <text evidence="2">The sequence shown here is derived from an EMBL/GenBank/DDBJ whole genome shotgun (WGS) entry which is preliminary data.</text>
</comment>